<protein>
    <recommendedName>
        <fullName evidence="2">Penicillin-binding protein dimerisation domain-containing protein</fullName>
    </recommendedName>
</protein>
<comment type="caution">
    <text evidence="3">The sequence shown here is derived from an EMBL/GenBank/DDBJ whole genome shotgun (WGS) entry which is preliminary data.</text>
</comment>
<dbReference type="SUPFAM" id="SSF56519">
    <property type="entry name" value="Penicillin binding protein dimerisation domain"/>
    <property type="match status" value="1"/>
</dbReference>
<dbReference type="InterPro" id="IPR036138">
    <property type="entry name" value="PBP_dimer_sf"/>
</dbReference>
<dbReference type="Gene3D" id="1.10.150.770">
    <property type="match status" value="1"/>
</dbReference>
<dbReference type="InterPro" id="IPR005311">
    <property type="entry name" value="PBP_dimer"/>
</dbReference>
<dbReference type="InterPro" id="IPR050515">
    <property type="entry name" value="Beta-lactam/transpept"/>
</dbReference>
<sequence>MIPVLDGYDARVSRARALFVLFFIVFAGLIFRLYYLQCICSRRFRDLSNGQHVKKLLLPSRRGSIRDAEGKLMAVSVKRNSVYVDPAIVPDEEIENTSRRLAAILGLDPKDLHGRILQAKAAEPKKRFLWVARKVDPSRAALVEQSDLAGVGLTPEYKRLYPQESSGCHV</sequence>
<dbReference type="AlphaFoldDB" id="X0SDI8"/>
<dbReference type="Gene3D" id="3.90.1310.10">
    <property type="entry name" value="Penicillin-binding protein 2a (Domain 2)"/>
    <property type="match status" value="1"/>
</dbReference>
<feature type="domain" description="Penicillin-binding protein dimerisation" evidence="2">
    <location>
        <begin position="59"/>
        <end position="170"/>
    </location>
</feature>
<dbReference type="GO" id="GO:0071555">
    <property type="term" value="P:cell wall organization"/>
    <property type="evidence" value="ECO:0007669"/>
    <property type="project" value="TreeGrafter"/>
</dbReference>
<keyword evidence="1" id="KW-0472">Membrane</keyword>
<reference evidence="3" key="1">
    <citation type="journal article" date="2014" name="Front. Microbiol.">
        <title>High frequency of phylogenetically diverse reductive dehalogenase-homologous genes in deep subseafloor sedimentary metagenomes.</title>
        <authorList>
            <person name="Kawai M."/>
            <person name="Futagami T."/>
            <person name="Toyoda A."/>
            <person name="Takaki Y."/>
            <person name="Nishi S."/>
            <person name="Hori S."/>
            <person name="Arai W."/>
            <person name="Tsubouchi T."/>
            <person name="Morono Y."/>
            <person name="Uchiyama I."/>
            <person name="Ito T."/>
            <person name="Fujiyama A."/>
            <person name="Inagaki F."/>
            <person name="Takami H."/>
        </authorList>
    </citation>
    <scope>NUCLEOTIDE SEQUENCE</scope>
    <source>
        <strain evidence="3">Expedition CK06-06</strain>
    </source>
</reference>
<dbReference type="GO" id="GO:0005886">
    <property type="term" value="C:plasma membrane"/>
    <property type="evidence" value="ECO:0007669"/>
    <property type="project" value="TreeGrafter"/>
</dbReference>
<dbReference type="Pfam" id="PF03717">
    <property type="entry name" value="PBP_dimer"/>
    <property type="match status" value="1"/>
</dbReference>
<proteinExistence type="predicted"/>
<keyword evidence="1" id="KW-0812">Transmembrane</keyword>
<keyword evidence="1" id="KW-1133">Transmembrane helix</keyword>
<accession>X0SDI8</accession>
<feature type="non-terminal residue" evidence="3">
    <location>
        <position position="170"/>
    </location>
</feature>
<organism evidence="3">
    <name type="scientific">marine sediment metagenome</name>
    <dbReference type="NCBI Taxonomy" id="412755"/>
    <lineage>
        <taxon>unclassified sequences</taxon>
        <taxon>metagenomes</taxon>
        <taxon>ecological metagenomes</taxon>
    </lineage>
</organism>
<dbReference type="PANTHER" id="PTHR30627">
    <property type="entry name" value="PEPTIDOGLYCAN D,D-TRANSPEPTIDASE"/>
    <property type="match status" value="1"/>
</dbReference>
<name>X0SDI8_9ZZZZ</name>
<dbReference type="GO" id="GO:0008658">
    <property type="term" value="F:penicillin binding"/>
    <property type="evidence" value="ECO:0007669"/>
    <property type="project" value="InterPro"/>
</dbReference>
<gene>
    <name evidence="3" type="ORF">S01H1_18263</name>
</gene>
<dbReference type="EMBL" id="BARS01009752">
    <property type="protein sequence ID" value="GAF79074.1"/>
    <property type="molecule type" value="Genomic_DNA"/>
</dbReference>
<evidence type="ECO:0000313" key="3">
    <source>
        <dbReference type="EMBL" id="GAF79074.1"/>
    </source>
</evidence>
<feature type="transmembrane region" description="Helical" evidence="1">
    <location>
        <begin position="15"/>
        <end position="35"/>
    </location>
</feature>
<evidence type="ECO:0000256" key="1">
    <source>
        <dbReference type="SAM" id="Phobius"/>
    </source>
</evidence>
<evidence type="ECO:0000259" key="2">
    <source>
        <dbReference type="Pfam" id="PF03717"/>
    </source>
</evidence>